<proteinExistence type="inferred from homology"/>
<accession>A0A323THU3</accession>
<keyword evidence="6 7" id="KW-0472">Membrane</keyword>
<evidence type="ECO:0000256" key="3">
    <source>
        <dbReference type="ARBA" id="ARBA00022448"/>
    </source>
</evidence>
<dbReference type="Gene3D" id="1.20.1510.10">
    <property type="entry name" value="Cation efflux protein transmembrane domain"/>
    <property type="match status" value="1"/>
</dbReference>
<gene>
    <name evidence="9" type="ORF">CR194_15285</name>
</gene>
<feature type="transmembrane region" description="Helical" evidence="7">
    <location>
        <begin position="83"/>
        <end position="105"/>
    </location>
</feature>
<dbReference type="InterPro" id="IPR027469">
    <property type="entry name" value="Cation_efflux_TMD_sf"/>
</dbReference>
<dbReference type="OrthoDB" id="2388015at2"/>
<evidence type="ECO:0000256" key="5">
    <source>
        <dbReference type="ARBA" id="ARBA00022989"/>
    </source>
</evidence>
<reference evidence="9 10" key="1">
    <citation type="submission" date="2017-10" db="EMBL/GenBank/DDBJ databases">
        <title>Bacillus sp. nov., a halophilic bacterium isolated from a Keqin Lake.</title>
        <authorList>
            <person name="Wang H."/>
        </authorList>
    </citation>
    <scope>NUCLEOTIDE SEQUENCE [LARGE SCALE GENOMIC DNA]</scope>
    <source>
        <strain evidence="9 10">KQ-12</strain>
    </source>
</reference>
<dbReference type="PANTHER" id="PTHR43840:SF15">
    <property type="entry name" value="MITOCHONDRIAL METAL TRANSPORTER 1-RELATED"/>
    <property type="match status" value="1"/>
</dbReference>
<feature type="transmembrane region" description="Helical" evidence="7">
    <location>
        <begin position="43"/>
        <end position="62"/>
    </location>
</feature>
<keyword evidence="10" id="KW-1185">Reference proteome</keyword>
<evidence type="ECO:0000313" key="9">
    <source>
        <dbReference type="EMBL" id="PYZ92203.1"/>
    </source>
</evidence>
<evidence type="ECO:0000256" key="4">
    <source>
        <dbReference type="ARBA" id="ARBA00022692"/>
    </source>
</evidence>
<dbReference type="NCBIfam" id="TIGR01297">
    <property type="entry name" value="CDF"/>
    <property type="match status" value="1"/>
</dbReference>
<evidence type="ECO:0000256" key="6">
    <source>
        <dbReference type="ARBA" id="ARBA00023136"/>
    </source>
</evidence>
<sequence length="305" mass="34310">MVQKLNKDKKVLMASVYAAIAFSVAGIVLGTLFQSQMILFDGLYSLISVALSLLSLTAATFMSKNDWRRFPFGKDMIEPLVITFKYAIILILVIGSLIMAIVSIFQGGRDVAVGAALIYAATSTFACLVIYRYLNKHASQSKTGFISAESNQWLMDTLVSAGVLVGFVLAAILQYIPSMQALVPYIDPLMVVIVSIYFIKVPLIEIRHSMREVLEMTPEEELTRKIETVIYDVESKYDMQETILRISKVGRTLSIEVDFIVKKTSKVQSISDQDHIREEISTKIHHIDYTKWLTVSFTNDRKWAV</sequence>
<evidence type="ECO:0000256" key="2">
    <source>
        <dbReference type="ARBA" id="ARBA00008114"/>
    </source>
</evidence>
<dbReference type="AlphaFoldDB" id="A0A323THU3"/>
<feature type="domain" description="Cation efflux protein transmembrane" evidence="8">
    <location>
        <begin position="12"/>
        <end position="212"/>
    </location>
</feature>
<evidence type="ECO:0000259" key="8">
    <source>
        <dbReference type="Pfam" id="PF01545"/>
    </source>
</evidence>
<dbReference type="InterPro" id="IPR002524">
    <property type="entry name" value="Cation_efflux"/>
</dbReference>
<feature type="transmembrane region" description="Helical" evidence="7">
    <location>
        <begin position="154"/>
        <end position="176"/>
    </location>
</feature>
<dbReference type="SUPFAM" id="SSF161111">
    <property type="entry name" value="Cation efflux protein transmembrane domain-like"/>
    <property type="match status" value="1"/>
</dbReference>
<dbReference type="EMBL" id="PDOD01000004">
    <property type="protein sequence ID" value="PYZ92203.1"/>
    <property type="molecule type" value="Genomic_DNA"/>
</dbReference>
<dbReference type="InterPro" id="IPR058533">
    <property type="entry name" value="Cation_efflux_TM"/>
</dbReference>
<dbReference type="GO" id="GO:0006882">
    <property type="term" value="P:intracellular zinc ion homeostasis"/>
    <property type="evidence" value="ECO:0007669"/>
    <property type="project" value="TreeGrafter"/>
</dbReference>
<dbReference type="InterPro" id="IPR050291">
    <property type="entry name" value="CDF_Transporter"/>
</dbReference>
<evidence type="ECO:0000313" key="10">
    <source>
        <dbReference type="Proteomes" id="UP000248214"/>
    </source>
</evidence>
<keyword evidence="4 7" id="KW-0812">Transmembrane</keyword>
<dbReference type="Pfam" id="PF01545">
    <property type="entry name" value="Cation_efflux"/>
    <property type="match status" value="1"/>
</dbReference>
<keyword evidence="3" id="KW-0813">Transport</keyword>
<organism evidence="9 10">
    <name type="scientific">Salipaludibacillus keqinensis</name>
    <dbReference type="NCBI Taxonomy" id="2045207"/>
    <lineage>
        <taxon>Bacteria</taxon>
        <taxon>Bacillati</taxon>
        <taxon>Bacillota</taxon>
        <taxon>Bacilli</taxon>
        <taxon>Bacillales</taxon>
        <taxon>Bacillaceae</taxon>
    </lineage>
</organism>
<name>A0A323THU3_9BACI</name>
<feature type="transmembrane region" description="Helical" evidence="7">
    <location>
        <begin position="111"/>
        <end position="134"/>
    </location>
</feature>
<dbReference type="GO" id="GO:0015341">
    <property type="term" value="F:zinc efflux antiporter activity"/>
    <property type="evidence" value="ECO:0007669"/>
    <property type="project" value="TreeGrafter"/>
</dbReference>
<dbReference type="GO" id="GO:0005886">
    <property type="term" value="C:plasma membrane"/>
    <property type="evidence" value="ECO:0007669"/>
    <property type="project" value="TreeGrafter"/>
</dbReference>
<keyword evidence="5 7" id="KW-1133">Transmembrane helix</keyword>
<comment type="subcellular location">
    <subcellularLocation>
        <location evidence="1">Membrane</location>
        <topology evidence="1">Multi-pass membrane protein</topology>
    </subcellularLocation>
</comment>
<feature type="transmembrane region" description="Helical" evidence="7">
    <location>
        <begin position="12"/>
        <end position="31"/>
    </location>
</feature>
<feature type="transmembrane region" description="Helical" evidence="7">
    <location>
        <begin position="182"/>
        <end position="201"/>
    </location>
</feature>
<protein>
    <submittedName>
        <fullName evidence="9">Cation transporter</fullName>
    </submittedName>
</protein>
<dbReference type="GO" id="GO:0015093">
    <property type="term" value="F:ferrous iron transmembrane transporter activity"/>
    <property type="evidence" value="ECO:0007669"/>
    <property type="project" value="TreeGrafter"/>
</dbReference>
<evidence type="ECO:0000256" key="1">
    <source>
        <dbReference type="ARBA" id="ARBA00004141"/>
    </source>
</evidence>
<dbReference type="GO" id="GO:0015086">
    <property type="term" value="F:cadmium ion transmembrane transporter activity"/>
    <property type="evidence" value="ECO:0007669"/>
    <property type="project" value="TreeGrafter"/>
</dbReference>
<dbReference type="RefSeq" id="WP_110610625.1">
    <property type="nucleotide sequence ID" value="NZ_PDOD01000004.1"/>
</dbReference>
<evidence type="ECO:0000256" key="7">
    <source>
        <dbReference type="SAM" id="Phobius"/>
    </source>
</evidence>
<comment type="caution">
    <text evidence="9">The sequence shown here is derived from an EMBL/GenBank/DDBJ whole genome shotgun (WGS) entry which is preliminary data.</text>
</comment>
<dbReference type="PANTHER" id="PTHR43840">
    <property type="entry name" value="MITOCHONDRIAL METAL TRANSPORTER 1-RELATED"/>
    <property type="match status" value="1"/>
</dbReference>
<dbReference type="Proteomes" id="UP000248214">
    <property type="component" value="Unassembled WGS sequence"/>
</dbReference>
<comment type="similarity">
    <text evidence="2">Belongs to the cation diffusion facilitator (CDF) transporter (TC 2.A.4) family.</text>
</comment>